<sequence length="328" mass="35661">MRSPLSHFSRLNRPSSPLSPVRRSRPLIMFAVLRRTPLPLAFRSAELDSAHQIWPPLTKLPTPTFPCATAARRPRGPVRSGQVRSGPVRSGPARPPPAPLPPPLACASLQRRRKRRVPVPGSYRARNSQSHCLIRNLPCHSLLRLTHPSDSLSLSCNEALRQNTAAPCLTEGRRGMLSSLCGQARLGQLRPAKAPAVRAALTCRWERRRPRQHHVSEGGREGPHGGPAAPAPPHPALTPCSLHRSKVTFKVTLTSDPRLPYKVLSVPESTPFTAVLKFAAEEFKVPAATSAIITNDGIGINPAQTAGNVFLKHGSDLRLIPRDRVGSS</sequence>
<feature type="region of interest" description="Disordered" evidence="7">
    <location>
        <begin position="208"/>
        <end position="235"/>
    </location>
</feature>
<dbReference type="SUPFAM" id="SSF54236">
    <property type="entry name" value="Ubiquitin-like"/>
    <property type="match status" value="1"/>
</dbReference>
<dbReference type="FunFam" id="3.10.20.90:FF:000044">
    <property type="entry name" value="Ubiquitin-fold modifier 1"/>
    <property type="match status" value="1"/>
</dbReference>
<keyword evidence="3" id="KW-1017">Isopeptide bond</keyword>
<dbReference type="GO" id="GO:1990592">
    <property type="term" value="P:protein K69-linked ufmylation"/>
    <property type="evidence" value="ECO:0007669"/>
    <property type="project" value="TreeGrafter"/>
</dbReference>
<gene>
    <name evidence="8" type="primary">UFM1</name>
</gene>
<feature type="region of interest" description="Disordered" evidence="7">
    <location>
        <begin position="68"/>
        <end position="105"/>
    </location>
</feature>
<evidence type="ECO:0000313" key="9">
    <source>
        <dbReference type="Proteomes" id="UP000016665"/>
    </source>
</evidence>
<keyword evidence="4" id="KW-0833">Ubl conjugation pathway</keyword>
<feature type="compositionally biased region" description="Low complexity" evidence="7">
    <location>
        <begin position="9"/>
        <end position="20"/>
    </location>
</feature>
<dbReference type="Gene3D" id="3.10.20.90">
    <property type="entry name" value="Phosphatidylinositol 3-kinase Catalytic Subunit, Chain A, domain 1"/>
    <property type="match status" value="1"/>
</dbReference>
<accession>A0A803WCU2</accession>
<comment type="similarity">
    <text evidence="1">Belongs to the UFM1 family.</text>
</comment>
<name>A0A803WCU2_FICAL</name>
<dbReference type="GeneTree" id="ENSGT00390000010391"/>
<comment type="subunit">
    <text evidence="5">Interacts with UBA5. Interacts with UFC1.</text>
</comment>
<reference evidence="8 9" key="1">
    <citation type="journal article" date="2012" name="Nature">
        <title>The genomic landscape of species divergence in Ficedula flycatchers.</title>
        <authorList>
            <person name="Ellegren H."/>
            <person name="Smeds L."/>
            <person name="Burri R."/>
            <person name="Olason P.I."/>
            <person name="Backstrom N."/>
            <person name="Kawakami T."/>
            <person name="Kunstner A."/>
            <person name="Makinen H."/>
            <person name="Nadachowska-Brzyska K."/>
            <person name="Qvarnstrom A."/>
            <person name="Uebbing S."/>
            <person name="Wolf J.B."/>
        </authorList>
    </citation>
    <scope>NUCLEOTIDE SEQUENCE [LARGE SCALE GENOMIC DNA]</scope>
</reference>
<reference evidence="8" key="3">
    <citation type="submission" date="2025-09" db="UniProtKB">
        <authorList>
            <consortium name="Ensembl"/>
        </authorList>
    </citation>
    <scope>IDENTIFICATION</scope>
</reference>
<dbReference type="PANTHER" id="PTHR15825:SF0">
    <property type="entry name" value="UBIQUITIN-FOLD MODIFIER 1"/>
    <property type="match status" value="1"/>
</dbReference>
<evidence type="ECO:0000256" key="1">
    <source>
        <dbReference type="ARBA" id="ARBA00010230"/>
    </source>
</evidence>
<dbReference type="Pfam" id="PF03671">
    <property type="entry name" value="Ufm1"/>
    <property type="match status" value="1"/>
</dbReference>
<evidence type="ECO:0000256" key="5">
    <source>
        <dbReference type="ARBA" id="ARBA00038545"/>
    </source>
</evidence>
<keyword evidence="9" id="KW-1185">Reference proteome</keyword>
<dbReference type="GO" id="GO:0005737">
    <property type="term" value="C:cytoplasm"/>
    <property type="evidence" value="ECO:0007669"/>
    <property type="project" value="TreeGrafter"/>
</dbReference>
<dbReference type="PANTHER" id="PTHR15825">
    <property type="entry name" value="UBIQUITIN-FOLD MODIFIER 1"/>
    <property type="match status" value="1"/>
</dbReference>
<evidence type="ECO:0000256" key="2">
    <source>
        <dbReference type="ARBA" id="ARBA00015319"/>
    </source>
</evidence>
<evidence type="ECO:0000256" key="4">
    <source>
        <dbReference type="ARBA" id="ARBA00022786"/>
    </source>
</evidence>
<dbReference type="Ensembl" id="ENSFALT00000029706.1">
    <property type="protein sequence ID" value="ENSFALP00000032798.1"/>
    <property type="gene ID" value="ENSFALG00000026029.1"/>
</dbReference>
<evidence type="ECO:0000256" key="7">
    <source>
        <dbReference type="SAM" id="MobiDB-lite"/>
    </source>
</evidence>
<dbReference type="Proteomes" id="UP000016665">
    <property type="component" value="Chromosome 1"/>
</dbReference>
<feature type="compositionally biased region" description="Pro residues" evidence="7">
    <location>
        <begin position="93"/>
        <end position="104"/>
    </location>
</feature>
<dbReference type="GO" id="GO:0005634">
    <property type="term" value="C:nucleus"/>
    <property type="evidence" value="ECO:0007669"/>
    <property type="project" value="TreeGrafter"/>
</dbReference>
<feature type="compositionally biased region" description="Basic and acidic residues" evidence="7">
    <location>
        <begin position="214"/>
        <end position="223"/>
    </location>
</feature>
<evidence type="ECO:0000256" key="6">
    <source>
        <dbReference type="ARBA" id="ARBA00045800"/>
    </source>
</evidence>
<dbReference type="CDD" id="cd01766">
    <property type="entry name" value="Ubl_UFM1"/>
    <property type="match status" value="1"/>
</dbReference>
<dbReference type="InterPro" id="IPR029071">
    <property type="entry name" value="Ubiquitin-like_domsf"/>
</dbReference>
<feature type="region of interest" description="Disordered" evidence="7">
    <location>
        <begin position="1"/>
        <end position="20"/>
    </location>
</feature>
<evidence type="ECO:0000313" key="8">
    <source>
        <dbReference type="Ensembl" id="ENSFALP00000032798.1"/>
    </source>
</evidence>
<evidence type="ECO:0000256" key="3">
    <source>
        <dbReference type="ARBA" id="ARBA00022499"/>
    </source>
</evidence>
<organism evidence="8 9">
    <name type="scientific">Ficedula albicollis</name>
    <name type="common">Collared flycatcher</name>
    <name type="synonym">Muscicapa albicollis</name>
    <dbReference type="NCBI Taxonomy" id="59894"/>
    <lineage>
        <taxon>Eukaryota</taxon>
        <taxon>Metazoa</taxon>
        <taxon>Chordata</taxon>
        <taxon>Craniata</taxon>
        <taxon>Vertebrata</taxon>
        <taxon>Euteleostomi</taxon>
        <taxon>Archelosauria</taxon>
        <taxon>Archosauria</taxon>
        <taxon>Dinosauria</taxon>
        <taxon>Saurischia</taxon>
        <taxon>Theropoda</taxon>
        <taxon>Coelurosauria</taxon>
        <taxon>Aves</taxon>
        <taxon>Neognathae</taxon>
        <taxon>Neoaves</taxon>
        <taxon>Telluraves</taxon>
        <taxon>Australaves</taxon>
        <taxon>Passeriformes</taxon>
        <taxon>Muscicapidae</taxon>
        <taxon>Ficedula</taxon>
    </lineage>
</organism>
<proteinExistence type="inferred from homology"/>
<dbReference type="AlphaFoldDB" id="A0A803WCU2"/>
<comment type="function">
    <text evidence="6">Ubiquitin-like modifier which can be covalently attached via an isopeptide bond to lysine residues of substrate proteins as a monomer or a lysine-linked polymer. The so-called ufmylation, requires the UFM1-activating E1 enzyme UBA5, the UFM1-conjugating E2 enzyme UFC1, and the UFM1-ligase E3 enzyme UFL1. Ufmylation is involved in various processes, such as ribosome recycling, response to DNA damage, transcription or reticulophagy (also called ER-phagy) induced in response to endoplasmic reticulum stress.</text>
</comment>
<dbReference type="InterPro" id="IPR005375">
    <property type="entry name" value="UFM1"/>
</dbReference>
<reference evidence="8" key="2">
    <citation type="submission" date="2025-08" db="UniProtKB">
        <authorList>
            <consortium name="Ensembl"/>
        </authorList>
    </citation>
    <scope>IDENTIFICATION</scope>
</reference>
<protein>
    <recommendedName>
        <fullName evidence="2">Ubiquitin-fold modifier 1</fullName>
    </recommendedName>
</protein>